<reference evidence="2" key="1">
    <citation type="submission" date="2017-06" db="EMBL/GenBank/DDBJ databases">
        <authorList>
            <person name="Varghese N."/>
            <person name="Submissions S."/>
        </authorList>
    </citation>
    <scope>NUCLEOTIDE SEQUENCE [LARGE SCALE GENOMIC DNA]</scope>
    <source>
        <strain evidence="2">JCM 23211</strain>
    </source>
</reference>
<name>A0A239J7D7_9NOCA</name>
<accession>A0A239J7D7</accession>
<dbReference type="EMBL" id="FZOW01000008">
    <property type="protein sequence ID" value="SNT01926.1"/>
    <property type="molecule type" value="Genomic_DNA"/>
</dbReference>
<sequence>MNSTFVLDRGVRERMRNPVLVPSESSYFDPQLQCTVLATTPSRRPDLWRDFVEGARESYSHFGVEKALEYERIADGSSTSLFFAKLDSTGELCGGLRVQGPYSYPHQTHADLEWDSAPTGRAALRAMVADRLPHGVVEMKTVWSSVGGPRRGSSGYLGAIGASLAAAVLGCRFTLATSADHAVGPYLDSGAVMAAHIDAVPYPDDRYKTRVLWWDQRTIHLTAGAEILSHISYAVDALLGRTISTEAAAS</sequence>
<protein>
    <recommendedName>
        <fullName evidence="3">N-acetyltransferase domain-containing protein</fullName>
    </recommendedName>
</protein>
<evidence type="ECO:0000313" key="1">
    <source>
        <dbReference type="EMBL" id="SNT01926.1"/>
    </source>
</evidence>
<evidence type="ECO:0000313" key="2">
    <source>
        <dbReference type="Proteomes" id="UP000198327"/>
    </source>
</evidence>
<dbReference type="RefSeq" id="WP_141136491.1">
    <property type="nucleotide sequence ID" value="NZ_FZOW01000008.1"/>
</dbReference>
<dbReference type="STRING" id="398843.A3K89_17830"/>
<keyword evidence="2" id="KW-1185">Reference proteome</keyword>
<organism evidence="1 2">
    <name type="scientific">Rhodococcoides kyotonense</name>
    <dbReference type="NCBI Taxonomy" id="398843"/>
    <lineage>
        <taxon>Bacteria</taxon>
        <taxon>Bacillati</taxon>
        <taxon>Actinomycetota</taxon>
        <taxon>Actinomycetes</taxon>
        <taxon>Mycobacteriales</taxon>
        <taxon>Nocardiaceae</taxon>
        <taxon>Rhodococcoides</taxon>
    </lineage>
</organism>
<gene>
    <name evidence="1" type="ORF">SAMN05421642_10893</name>
</gene>
<proteinExistence type="predicted"/>
<dbReference type="Proteomes" id="UP000198327">
    <property type="component" value="Unassembled WGS sequence"/>
</dbReference>
<evidence type="ECO:0008006" key="3">
    <source>
        <dbReference type="Google" id="ProtNLM"/>
    </source>
</evidence>
<dbReference type="OrthoDB" id="5175138at2"/>
<dbReference type="AlphaFoldDB" id="A0A239J7D7"/>